<comment type="caution">
    <text evidence="2">The sequence shown here is derived from an EMBL/GenBank/DDBJ whole genome shotgun (WGS) entry which is preliminary data.</text>
</comment>
<sequence length="70" mass="7416">MLTSLPRVGACLNVWSGTQCSRVPSVRRKATGCDNSRYPAPSLTLEPPKGDGVHATFPPTGRPAPGGRRK</sequence>
<organism evidence="2 3">
    <name type="scientific">Sphaerisporangium melleum</name>
    <dbReference type="NCBI Taxonomy" id="321316"/>
    <lineage>
        <taxon>Bacteria</taxon>
        <taxon>Bacillati</taxon>
        <taxon>Actinomycetota</taxon>
        <taxon>Actinomycetes</taxon>
        <taxon>Streptosporangiales</taxon>
        <taxon>Streptosporangiaceae</taxon>
        <taxon>Sphaerisporangium</taxon>
    </lineage>
</organism>
<gene>
    <name evidence="2" type="ORF">GCM10007964_66390</name>
</gene>
<proteinExistence type="predicted"/>
<feature type="region of interest" description="Disordered" evidence="1">
    <location>
        <begin position="25"/>
        <end position="70"/>
    </location>
</feature>
<dbReference type="AlphaFoldDB" id="A0A917RNB1"/>
<dbReference type="EMBL" id="BMNT01000050">
    <property type="protein sequence ID" value="GGL15099.1"/>
    <property type="molecule type" value="Genomic_DNA"/>
</dbReference>
<evidence type="ECO:0000313" key="3">
    <source>
        <dbReference type="Proteomes" id="UP000645217"/>
    </source>
</evidence>
<evidence type="ECO:0000313" key="2">
    <source>
        <dbReference type="EMBL" id="GGL15099.1"/>
    </source>
</evidence>
<name>A0A917RNB1_9ACTN</name>
<accession>A0A917RNB1</accession>
<protein>
    <submittedName>
        <fullName evidence="2">Uncharacterized protein</fullName>
    </submittedName>
</protein>
<reference evidence="2" key="2">
    <citation type="submission" date="2020-09" db="EMBL/GenBank/DDBJ databases">
        <authorList>
            <person name="Sun Q."/>
            <person name="Ohkuma M."/>
        </authorList>
    </citation>
    <scope>NUCLEOTIDE SEQUENCE</scope>
    <source>
        <strain evidence="2">JCM 13064</strain>
    </source>
</reference>
<keyword evidence="3" id="KW-1185">Reference proteome</keyword>
<reference evidence="2" key="1">
    <citation type="journal article" date="2014" name="Int. J. Syst. Evol. Microbiol.">
        <title>Complete genome sequence of Corynebacterium casei LMG S-19264T (=DSM 44701T), isolated from a smear-ripened cheese.</title>
        <authorList>
            <consortium name="US DOE Joint Genome Institute (JGI-PGF)"/>
            <person name="Walter F."/>
            <person name="Albersmeier A."/>
            <person name="Kalinowski J."/>
            <person name="Ruckert C."/>
        </authorList>
    </citation>
    <scope>NUCLEOTIDE SEQUENCE</scope>
    <source>
        <strain evidence="2">JCM 13064</strain>
    </source>
</reference>
<evidence type="ECO:0000256" key="1">
    <source>
        <dbReference type="SAM" id="MobiDB-lite"/>
    </source>
</evidence>
<dbReference type="Proteomes" id="UP000645217">
    <property type="component" value="Unassembled WGS sequence"/>
</dbReference>